<dbReference type="KEGG" id="awe:JG540_06465"/>
<feature type="compositionally biased region" description="Low complexity" evidence="1">
    <location>
        <begin position="779"/>
        <end position="802"/>
    </location>
</feature>
<dbReference type="Proteomes" id="UP000595895">
    <property type="component" value="Chromosome"/>
</dbReference>
<feature type="transmembrane region" description="Helical" evidence="2">
    <location>
        <begin position="848"/>
        <end position="869"/>
    </location>
</feature>
<dbReference type="NCBIfam" id="TIGR03769">
    <property type="entry name" value="P_ac_wall_RPT"/>
    <property type="match status" value="2"/>
</dbReference>
<dbReference type="NCBIfam" id="NF038134">
    <property type="entry name" value="choice_anch_M"/>
    <property type="match status" value="2"/>
</dbReference>
<evidence type="ECO:0000313" key="3">
    <source>
        <dbReference type="EMBL" id="QQM66732.1"/>
    </source>
</evidence>
<accession>A0A7T7S1K8</accession>
<organism evidence="3 4">
    <name type="scientific">Actinomyces weissii</name>
    <dbReference type="NCBI Taxonomy" id="675090"/>
    <lineage>
        <taxon>Bacteria</taxon>
        <taxon>Bacillati</taxon>
        <taxon>Actinomycetota</taxon>
        <taxon>Actinomycetes</taxon>
        <taxon>Actinomycetales</taxon>
        <taxon>Actinomycetaceae</taxon>
        <taxon>Actinomyces</taxon>
    </lineage>
</organism>
<proteinExistence type="predicted"/>
<evidence type="ECO:0000256" key="1">
    <source>
        <dbReference type="SAM" id="MobiDB-lite"/>
    </source>
</evidence>
<feature type="compositionally biased region" description="Pro residues" evidence="1">
    <location>
        <begin position="536"/>
        <end position="545"/>
    </location>
</feature>
<dbReference type="AlphaFoldDB" id="A0A7T7S1K8"/>
<protein>
    <submittedName>
        <fullName evidence="3">Choice-of-anchor M domain-containing protein</fullName>
    </submittedName>
</protein>
<feature type="region of interest" description="Disordered" evidence="1">
    <location>
        <begin position="505"/>
        <end position="549"/>
    </location>
</feature>
<feature type="compositionally biased region" description="Gly residues" evidence="1">
    <location>
        <begin position="515"/>
        <end position="528"/>
    </location>
</feature>
<gene>
    <name evidence="3" type="ORF">JG540_06465</name>
</gene>
<keyword evidence="2" id="KW-0472">Membrane</keyword>
<dbReference type="NCBIfam" id="TIGR01167">
    <property type="entry name" value="LPXTG_anchor"/>
    <property type="match status" value="1"/>
</dbReference>
<name>A0A7T7S1K8_9ACTO</name>
<dbReference type="InterPro" id="IPR022435">
    <property type="entry name" value="Surface-anchored_actinobac"/>
</dbReference>
<reference evidence="3 4" key="1">
    <citation type="submission" date="2020-12" db="EMBL/GenBank/DDBJ databases">
        <authorList>
            <person name="Zhou J."/>
        </authorList>
    </citation>
    <scope>NUCLEOTIDE SEQUENCE [LARGE SCALE GENOMIC DNA]</scope>
    <source>
        <strain evidence="3 4">CCUG 61299</strain>
    </source>
</reference>
<dbReference type="EMBL" id="CP066802">
    <property type="protein sequence ID" value="QQM66732.1"/>
    <property type="molecule type" value="Genomic_DNA"/>
</dbReference>
<evidence type="ECO:0000313" key="4">
    <source>
        <dbReference type="Proteomes" id="UP000595895"/>
    </source>
</evidence>
<feature type="region of interest" description="Disordered" evidence="1">
    <location>
        <begin position="747"/>
        <end position="810"/>
    </location>
</feature>
<feature type="compositionally biased region" description="Low complexity" evidence="1">
    <location>
        <begin position="505"/>
        <end position="514"/>
    </location>
</feature>
<keyword evidence="4" id="KW-1185">Reference proteome</keyword>
<dbReference type="RefSeq" id="WP_200274822.1">
    <property type="nucleotide sequence ID" value="NZ_CP066802.1"/>
</dbReference>
<sequence length="876" mass="90262">MRQIPLNAALPRAWRRRARGRRLPVLLLALFSLVLGGGVVQAWASPDLGRTVLTRTHVDAPVPFYDAAHGRLSIKAGGHDPQDVVLWLGQTRAGGPVPANLFVVPGGDQRLDFLGEAGTVYNAAPQNVDTSQEPIFAGVGVDPSVTEAAADGAFEDGTYALDLVGVEGPGHVEVFKDTGGLIRRLYSSRDSVHRSIFFPRHDHMYTLFSKPGRYTLYYRAVARSAEGDHALIASEPTPIVWQVGGTSPVVHKVSDLPAAFAQAPQQGEGGHGLTLRPAPQELRGGAYKTEIAFSTGNPADEGTLVLTIDGHHLSELEVTGGQAVTYEALGSDSATIQAVYLPAQGPASRWASAPRPYRAADGEVTVSASAAQLQAPTAGTGLLDYATRAVSSRRVDFSLSPDPARPGHSVVRLSGMDPALSAGYRVSLHDPEDRAGDRFPACSFEGAVVGGQDVVLDLDGCQRSALLKVEVRPHPAANVRAVVHSVSDPAVSTGLSAELELPLREGGAAAPPDQGGQGGQGDQGGDQGAPGEQPGRPLPDDPAPSVPEQGLDATKVTIEHGHLDLRLVKGQDGQGHLIAVKDDSGRRSVLREVGAVTLKVGEGFAWTRSAELTDPSYDVVGAVGQKVYVVPESQVTPNQLWPGFSTEGVDYSGFPEGLDYEMTLLEGPAGGRVVFGAQTLLGAGFTTYLNTADASQNRLRTSSPTHLHGAWVFSHPGTYRLSLRAVTGTPARQVTESVTLTVVVGAASQAGPENPTPAPTPGKEPGTGPTASPTPTPTPTAGAGATQRATAQASASAAVTPTAGGGLASRTGVTGGGDLVAGTGGTAPQAPGAGAGGKAAGGLARTGASGWLLLPGAGLALLGGAVLWLRRRPKQD</sequence>
<evidence type="ECO:0000256" key="2">
    <source>
        <dbReference type="SAM" id="Phobius"/>
    </source>
</evidence>
<keyword evidence="2" id="KW-0812">Transmembrane</keyword>
<keyword evidence="2" id="KW-1133">Transmembrane helix</keyword>